<reference evidence="2" key="2">
    <citation type="submission" date="2022-01" db="EMBL/GenBank/DDBJ databases">
        <authorList>
            <person name="Yamashiro T."/>
            <person name="Shiraishi A."/>
            <person name="Satake H."/>
            <person name="Nakayama K."/>
        </authorList>
    </citation>
    <scope>NUCLEOTIDE SEQUENCE</scope>
</reference>
<comment type="caution">
    <text evidence="2">The sequence shown here is derived from an EMBL/GenBank/DDBJ whole genome shotgun (WGS) entry which is preliminary data.</text>
</comment>
<dbReference type="Proteomes" id="UP001151760">
    <property type="component" value="Unassembled WGS sequence"/>
</dbReference>
<gene>
    <name evidence="2" type="ORF">Tco_1079292</name>
</gene>
<evidence type="ECO:0000313" key="3">
    <source>
        <dbReference type="Proteomes" id="UP001151760"/>
    </source>
</evidence>
<feature type="domain" description="Reverse transcriptase Ty1/copia-type" evidence="1">
    <location>
        <begin position="101"/>
        <end position="159"/>
    </location>
</feature>
<keyword evidence="3" id="KW-1185">Reference proteome</keyword>
<protein>
    <submittedName>
        <fullName evidence="2">Retrovirus-related pol polyprotein from transposon TNT 1-94</fullName>
    </submittedName>
</protein>
<evidence type="ECO:0000259" key="1">
    <source>
        <dbReference type="Pfam" id="PF07727"/>
    </source>
</evidence>
<name>A0ABQ5HT50_9ASTR</name>
<sequence length="159" mass="18127">MYVPPTKKDWDIIFQPIFDEYFSPPPSVASPVPIVVALVLTDSTGSPSSAPVDQDAPSLTLFCYFNAFLTFVEPKNYKEALKEACWIEAMQEELNDFKRLEVWKLVPRPDRVMIITLKWIFKVKLDELGGVLKNKARLVARGYHQEEGIDFEESFAPVA</sequence>
<dbReference type="InterPro" id="IPR013103">
    <property type="entry name" value="RVT_2"/>
</dbReference>
<accession>A0ABQ5HT50</accession>
<evidence type="ECO:0000313" key="2">
    <source>
        <dbReference type="EMBL" id="GJT90447.1"/>
    </source>
</evidence>
<proteinExistence type="predicted"/>
<organism evidence="2 3">
    <name type="scientific">Tanacetum coccineum</name>
    <dbReference type="NCBI Taxonomy" id="301880"/>
    <lineage>
        <taxon>Eukaryota</taxon>
        <taxon>Viridiplantae</taxon>
        <taxon>Streptophyta</taxon>
        <taxon>Embryophyta</taxon>
        <taxon>Tracheophyta</taxon>
        <taxon>Spermatophyta</taxon>
        <taxon>Magnoliopsida</taxon>
        <taxon>eudicotyledons</taxon>
        <taxon>Gunneridae</taxon>
        <taxon>Pentapetalae</taxon>
        <taxon>asterids</taxon>
        <taxon>campanulids</taxon>
        <taxon>Asterales</taxon>
        <taxon>Asteraceae</taxon>
        <taxon>Asteroideae</taxon>
        <taxon>Anthemideae</taxon>
        <taxon>Anthemidinae</taxon>
        <taxon>Tanacetum</taxon>
    </lineage>
</organism>
<dbReference type="EMBL" id="BQNB010019920">
    <property type="protein sequence ID" value="GJT90447.1"/>
    <property type="molecule type" value="Genomic_DNA"/>
</dbReference>
<dbReference type="Pfam" id="PF07727">
    <property type="entry name" value="RVT_2"/>
    <property type="match status" value="1"/>
</dbReference>
<reference evidence="2" key="1">
    <citation type="journal article" date="2022" name="Int. J. Mol. Sci.">
        <title>Draft Genome of Tanacetum Coccineum: Genomic Comparison of Closely Related Tanacetum-Family Plants.</title>
        <authorList>
            <person name="Yamashiro T."/>
            <person name="Shiraishi A."/>
            <person name="Nakayama K."/>
            <person name="Satake H."/>
        </authorList>
    </citation>
    <scope>NUCLEOTIDE SEQUENCE</scope>
</reference>